<evidence type="ECO:0000313" key="3">
    <source>
        <dbReference type="Proteomes" id="UP001515480"/>
    </source>
</evidence>
<dbReference type="Proteomes" id="UP001515480">
    <property type="component" value="Unassembled WGS sequence"/>
</dbReference>
<comment type="caution">
    <text evidence="2">The sequence shown here is derived from an EMBL/GenBank/DDBJ whole genome shotgun (WGS) entry which is preliminary data.</text>
</comment>
<gene>
    <name evidence="2" type="ORF">AB1Y20_004644</name>
</gene>
<evidence type="ECO:0000313" key="2">
    <source>
        <dbReference type="EMBL" id="KAL1508545.1"/>
    </source>
</evidence>
<name>A0AB34IXA2_PRYPA</name>
<dbReference type="AlphaFoldDB" id="A0AB34IXA2"/>
<reference evidence="2 3" key="1">
    <citation type="journal article" date="2024" name="Science">
        <title>Giant polyketide synthase enzymes in the biosynthesis of giant marine polyether toxins.</title>
        <authorList>
            <person name="Fallon T.R."/>
            <person name="Shende V.V."/>
            <person name="Wierzbicki I.H."/>
            <person name="Pendleton A.L."/>
            <person name="Watervoot N.F."/>
            <person name="Auber R.P."/>
            <person name="Gonzalez D.J."/>
            <person name="Wisecaver J.H."/>
            <person name="Moore B.S."/>
        </authorList>
    </citation>
    <scope>NUCLEOTIDE SEQUENCE [LARGE SCALE GENOMIC DNA]</scope>
    <source>
        <strain evidence="2 3">12B1</strain>
    </source>
</reference>
<keyword evidence="3" id="KW-1185">Reference proteome</keyword>
<proteinExistence type="predicted"/>
<evidence type="ECO:0000256" key="1">
    <source>
        <dbReference type="SAM" id="MobiDB-lite"/>
    </source>
</evidence>
<feature type="compositionally biased region" description="Polar residues" evidence="1">
    <location>
        <begin position="1"/>
        <end position="18"/>
    </location>
</feature>
<sequence length="91" mass="9640">MNDLSTKNIELDSTSTGDLTLPKFPGETPLRHEAQEWLETAEAKLAARGLLAVANGGEPAATRQIVDVPLDALPELPADHRGHVPLAAPPN</sequence>
<organism evidence="2 3">
    <name type="scientific">Prymnesium parvum</name>
    <name type="common">Toxic golden alga</name>
    <dbReference type="NCBI Taxonomy" id="97485"/>
    <lineage>
        <taxon>Eukaryota</taxon>
        <taxon>Haptista</taxon>
        <taxon>Haptophyta</taxon>
        <taxon>Prymnesiophyceae</taxon>
        <taxon>Prymnesiales</taxon>
        <taxon>Prymnesiaceae</taxon>
        <taxon>Prymnesium</taxon>
    </lineage>
</organism>
<protein>
    <submittedName>
        <fullName evidence="2">Uncharacterized protein</fullName>
    </submittedName>
</protein>
<feature type="region of interest" description="Disordered" evidence="1">
    <location>
        <begin position="1"/>
        <end position="28"/>
    </location>
</feature>
<dbReference type="EMBL" id="JBGBPQ010000016">
    <property type="protein sequence ID" value="KAL1508545.1"/>
    <property type="molecule type" value="Genomic_DNA"/>
</dbReference>
<accession>A0AB34IXA2</accession>